<sequence>MLEKGHEVWAFCLKNTPFYNYCAEYNIPVVCINKHRKYYDFKAAKQLRNQLNNLNIEHLILRDVRDMSVSVAAKFWGKSSFKVHYFMEMQLGVSKRNLLHTIRFRQLDTWSCPLEWLKTQVLEKTRMPKNKVIVIPSGINRAPFTNNLSQETARTLLSLPQDKIIIGLAGRFDPQKGQLLLLEALQQATNKEIVVLFLGAPTVNEGDDYAQAMEQFSASHFMSERVVVRPFRKDIEVFYKAIDAFVMASKAETVGMVTIEALASGTTVIGSNAGGTIELLHNGQLGYLFESLNAPSLAQAIDAFVSNPKKWSNKTLSESTLRFDHEHVIALVEERLKV</sequence>
<keyword evidence="1" id="KW-0808">Transferase</keyword>
<comment type="caution">
    <text evidence="3">The sequence shown here is derived from an EMBL/GenBank/DDBJ whole genome shotgun (WGS) entry which is preliminary data.</text>
</comment>
<dbReference type="Pfam" id="PF00534">
    <property type="entry name" value="Glycos_transf_1"/>
    <property type="match status" value="1"/>
</dbReference>
<keyword evidence="1" id="KW-0328">Glycosyltransferase</keyword>
<dbReference type="AlphaFoldDB" id="A0AAD5PK38"/>
<evidence type="ECO:0000259" key="2">
    <source>
        <dbReference type="Pfam" id="PF00534"/>
    </source>
</evidence>
<dbReference type="CDD" id="cd03801">
    <property type="entry name" value="GT4_PimA-like"/>
    <property type="match status" value="1"/>
</dbReference>
<name>A0AAD5PK38_9CRUS</name>
<dbReference type="InterPro" id="IPR001296">
    <property type="entry name" value="Glyco_trans_1"/>
</dbReference>
<dbReference type="GO" id="GO:0016758">
    <property type="term" value="F:hexosyltransferase activity"/>
    <property type="evidence" value="ECO:0007669"/>
    <property type="project" value="TreeGrafter"/>
</dbReference>
<dbReference type="EMBL" id="WJBH02000225">
    <property type="protein sequence ID" value="KAI9549871.1"/>
    <property type="molecule type" value="Genomic_DNA"/>
</dbReference>
<dbReference type="Proteomes" id="UP000820818">
    <property type="component" value="Unassembled WGS sequence"/>
</dbReference>
<reference evidence="3" key="1">
    <citation type="submission" date="2022-05" db="EMBL/GenBank/DDBJ databases">
        <title>A multi-omics perspective on studying reproductive biology in Daphnia sinensis.</title>
        <authorList>
            <person name="Jia J."/>
        </authorList>
    </citation>
    <scope>NUCLEOTIDE SEQUENCE</scope>
    <source>
        <strain evidence="3">WSL</strain>
    </source>
</reference>
<dbReference type="SUPFAM" id="SSF53756">
    <property type="entry name" value="UDP-Glycosyltransferase/glycogen phosphorylase"/>
    <property type="match status" value="1"/>
</dbReference>
<feature type="domain" description="Glycosyl transferase family 1" evidence="2">
    <location>
        <begin position="153"/>
        <end position="310"/>
    </location>
</feature>
<dbReference type="PANTHER" id="PTHR45947">
    <property type="entry name" value="SULFOQUINOVOSYL TRANSFERASE SQD2"/>
    <property type="match status" value="1"/>
</dbReference>
<evidence type="ECO:0000256" key="1">
    <source>
        <dbReference type="ARBA" id="ARBA00022676"/>
    </source>
</evidence>
<dbReference type="InterPro" id="IPR050194">
    <property type="entry name" value="Glycosyltransferase_grp1"/>
</dbReference>
<protein>
    <recommendedName>
        <fullName evidence="2">Glycosyl transferase family 1 domain-containing protein</fullName>
    </recommendedName>
</protein>
<proteinExistence type="predicted"/>
<dbReference type="PANTHER" id="PTHR45947:SF3">
    <property type="entry name" value="SULFOQUINOVOSYL TRANSFERASE SQD2"/>
    <property type="match status" value="1"/>
</dbReference>
<evidence type="ECO:0000313" key="3">
    <source>
        <dbReference type="EMBL" id="KAI9549871.1"/>
    </source>
</evidence>
<organism evidence="3 4">
    <name type="scientific">Daphnia sinensis</name>
    <dbReference type="NCBI Taxonomy" id="1820382"/>
    <lineage>
        <taxon>Eukaryota</taxon>
        <taxon>Metazoa</taxon>
        <taxon>Ecdysozoa</taxon>
        <taxon>Arthropoda</taxon>
        <taxon>Crustacea</taxon>
        <taxon>Branchiopoda</taxon>
        <taxon>Diplostraca</taxon>
        <taxon>Cladocera</taxon>
        <taxon>Anomopoda</taxon>
        <taxon>Daphniidae</taxon>
        <taxon>Daphnia</taxon>
        <taxon>Daphnia similis group</taxon>
    </lineage>
</organism>
<dbReference type="Gene3D" id="3.40.50.2000">
    <property type="entry name" value="Glycogen Phosphorylase B"/>
    <property type="match status" value="2"/>
</dbReference>
<evidence type="ECO:0000313" key="4">
    <source>
        <dbReference type="Proteomes" id="UP000820818"/>
    </source>
</evidence>
<gene>
    <name evidence="3" type="ORF">GHT06_007446</name>
</gene>
<keyword evidence="4" id="KW-1185">Reference proteome</keyword>
<accession>A0AAD5PK38</accession>